<feature type="non-terminal residue" evidence="2">
    <location>
        <position position="1"/>
    </location>
</feature>
<accession>A0A3B0UD55</accession>
<gene>
    <name evidence="2" type="ORF">MNBD_BACTEROID06-1519</name>
</gene>
<protein>
    <recommendedName>
        <fullName evidence="3">DUF2339 domain-containing protein</fullName>
    </recommendedName>
</protein>
<keyword evidence="1" id="KW-1133">Transmembrane helix</keyword>
<dbReference type="PANTHER" id="PTHR38434">
    <property type="entry name" value="BLL2549 PROTEIN"/>
    <property type="match status" value="1"/>
</dbReference>
<feature type="transmembrane region" description="Helical" evidence="1">
    <location>
        <begin position="60"/>
        <end position="79"/>
    </location>
</feature>
<dbReference type="PANTHER" id="PTHR38434:SF1">
    <property type="entry name" value="BLL2549 PROTEIN"/>
    <property type="match status" value="1"/>
</dbReference>
<dbReference type="EMBL" id="UOES01000404">
    <property type="protein sequence ID" value="VAW28448.1"/>
    <property type="molecule type" value="Genomic_DNA"/>
</dbReference>
<reference evidence="2" key="1">
    <citation type="submission" date="2018-06" db="EMBL/GenBank/DDBJ databases">
        <authorList>
            <person name="Zhirakovskaya E."/>
        </authorList>
    </citation>
    <scope>NUCLEOTIDE SEQUENCE</scope>
</reference>
<evidence type="ECO:0000256" key="1">
    <source>
        <dbReference type="SAM" id="Phobius"/>
    </source>
</evidence>
<dbReference type="AlphaFoldDB" id="A0A3B0UD55"/>
<name>A0A3B0UD55_9ZZZZ</name>
<proteinExistence type="predicted"/>
<keyword evidence="1" id="KW-0812">Transmembrane</keyword>
<keyword evidence="1" id="KW-0472">Membrane</keyword>
<dbReference type="Pfam" id="PF10101">
    <property type="entry name" value="DUF2339"/>
    <property type="match status" value="1"/>
</dbReference>
<dbReference type="InterPro" id="IPR019286">
    <property type="entry name" value="DUF2339_TM"/>
</dbReference>
<feature type="transmembrane region" description="Helical" evidence="1">
    <location>
        <begin position="114"/>
        <end position="131"/>
    </location>
</feature>
<evidence type="ECO:0008006" key="3">
    <source>
        <dbReference type="Google" id="ProtNLM"/>
    </source>
</evidence>
<organism evidence="2">
    <name type="scientific">hydrothermal vent metagenome</name>
    <dbReference type="NCBI Taxonomy" id="652676"/>
    <lineage>
        <taxon>unclassified sequences</taxon>
        <taxon>metagenomes</taxon>
        <taxon>ecological metagenomes</taxon>
    </lineage>
</organism>
<feature type="transmembrane region" description="Helical" evidence="1">
    <location>
        <begin position="28"/>
        <end position="48"/>
    </location>
</feature>
<feature type="transmembrane region" description="Helical" evidence="1">
    <location>
        <begin position="85"/>
        <end position="102"/>
    </location>
</feature>
<sequence>SLLFVGGLLFVSFKYIRQEFMDVNLKQLFVLVFYGTVLWLLSSELIHWMDYAGSTQSYKLGLSILWGVYSLSLIVIGIIRKYKKLRVGAMGLFAITLVKLFFYDISHLNTIAKTIVFVVLGILLLVISFLYNKYKHLIFEEEELVKNNEAEKN</sequence>
<evidence type="ECO:0000313" key="2">
    <source>
        <dbReference type="EMBL" id="VAW28448.1"/>
    </source>
</evidence>